<name>A0A845QYX5_9CLOT</name>
<dbReference type="PRINTS" id="PR00069">
    <property type="entry name" value="ALDKETRDTASE"/>
</dbReference>
<dbReference type="PANTHER" id="PTHR43312">
    <property type="entry name" value="D-THREO-ALDOSE 1-DEHYDROGENASE"/>
    <property type="match status" value="1"/>
</dbReference>
<dbReference type="Gene3D" id="3.20.20.100">
    <property type="entry name" value="NADP-dependent oxidoreductase domain"/>
    <property type="match status" value="1"/>
</dbReference>
<dbReference type="Pfam" id="PF00248">
    <property type="entry name" value="Aldo_ket_red"/>
    <property type="match status" value="1"/>
</dbReference>
<dbReference type="AlphaFoldDB" id="A0A845QYX5"/>
<dbReference type="InterPro" id="IPR017896">
    <property type="entry name" value="4Fe4S_Fe-S-bd"/>
</dbReference>
<evidence type="ECO:0000259" key="1">
    <source>
        <dbReference type="PROSITE" id="PS51379"/>
    </source>
</evidence>
<dbReference type="Proteomes" id="UP000467132">
    <property type="component" value="Unassembled WGS sequence"/>
</dbReference>
<gene>
    <name evidence="2" type="ORF">D3Z33_07565</name>
</gene>
<sequence length="316" mass="35534">METVKLGNTNIEVSRLCFGSLTISPLQRNFSYEKGAELIKYGFDKGINFLDTAELYNNYGHINKFLEKINRKEFVISTKSYSYSKDTAKKSLDKALRELNTDYIDLFLLHEQESEHTIKGHFEAIEYFLKAKEKGLIRAIGISTHRVEGVLAALKYDEIEVVHPIINKLGIGIQDGTTLDMIKAIKKCHNAGKGIYGMKPLGGGHLLNNVEEAFNFVQDIKEINSIAIGLQSRAEIDANINLLNKRYIDSNLKAKIRNTNRKLHIAEWCIGCGKCVSACKHNALSIKNSKSIVDLNKCVLCGYCGKYCSEFCIKII</sequence>
<dbReference type="InterPro" id="IPR036812">
    <property type="entry name" value="NAD(P)_OxRdtase_dom_sf"/>
</dbReference>
<dbReference type="Gene3D" id="3.30.70.20">
    <property type="match status" value="1"/>
</dbReference>
<dbReference type="CDD" id="cd19100">
    <property type="entry name" value="AKR_unchar"/>
    <property type="match status" value="1"/>
</dbReference>
<feature type="domain" description="4Fe-4S ferredoxin-type" evidence="1">
    <location>
        <begin position="290"/>
        <end position="316"/>
    </location>
</feature>
<organism evidence="2 3">
    <name type="scientific">Senegalia massiliensis</name>
    <dbReference type="NCBI Taxonomy" id="1720316"/>
    <lineage>
        <taxon>Bacteria</taxon>
        <taxon>Bacillati</taxon>
        <taxon>Bacillota</taxon>
        <taxon>Clostridia</taxon>
        <taxon>Eubacteriales</taxon>
        <taxon>Clostridiaceae</taxon>
        <taxon>Senegalia</taxon>
    </lineage>
</organism>
<evidence type="ECO:0000313" key="2">
    <source>
        <dbReference type="EMBL" id="NBI06716.1"/>
    </source>
</evidence>
<dbReference type="PANTHER" id="PTHR43312:SF1">
    <property type="entry name" value="NADP-DEPENDENT OXIDOREDUCTASE DOMAIN-CONTAINING PROTEIN"/>
    <property type="match status" value="1"/>
</dbReference>
<dbReference type="GO" id="GO:0016491">
    <property type="term" value="F:oxidoreductase activity"/>
    <property type="evidence" value="ECO:0007669"/>
    <property type="project" value="InterPro"/>
</dbReference>
<dbReference type="InterPro" id="IPR020471">
    <property type="entry name" value="AKR"/>
</dbReference>
<accession>A0A845QYX5</accession>
<keyword evidence="3" id="KW-1185">Reference proteome</keyword>
<evidence type="ECO:0000313" key="3">
    <source>
        <dbReference type="Proteomes" id="UP000467132"/>
    </source>
</evidence>
<proteinExistence type="predicted"/>
<dbReference type="OrthoDB" id="9804790at2"/>
<feature type="domain" description="4Fe-4S ferredoxin-type" evidence="1">
    <location>
        <begin position="260"/>
        <end position="289"/>
    </location>
</feature>
<dbReference type="InterPro" id="IPR053135">
    <property type="entry name" value="AKR2_Oxidoreductase"/>
</dbReference>
<reference evidence="2 3" key="1">
    <citation type="submission" date="2018-08" db="EMBL/GenBank/DDBJ databases">
        <title>Murine metabolic-syndrome-specific gut microbial biobank.</title>
        <authorList>
            <person name="Liu C."/>
        </authorList>
    </citation>
    <scope>NUCLEOTIDE SEQUENCE [LARGE SCALE GENOMIC DNA]</scope>
    <source>
        <strain evidence="2 3">583</strain>
    </source>
</reference>
<dbReference type="SUPFAM" id="SSF51430">
    <property type="entry name" value="NAD(P)-linked oxidoreductase"/>
    <property type="match status" value="1"/>
</dbReference>
<dbReference type="EMBL" id="QXXA01000007">
    <property type="protein sequence ID" value="NBI06716.1"/>
    <property type="molecule type" value="Genomic_DNA"/>
</dbReference>
<dbReference type="PROSITE" id="PS51379">
    <property type="entry name" value="4FE4S_FER_2"/>
    <property type="match status" value="2"/>
</dbReference>
<dbReference type="SUPFAM" id="SSF54862">
    <property type="entry name" value="4Fe-4S ferredoxins"/>
    <property type="match status" value="1"/>
</dbReference>
<dbReference type="Pfam" id="PF00037">
    <property type="entry name" value="Fer4"/>
    <property type="match status" value="1"/>
</dbReference>
<comment type="caution">
    <text evidence="2">The sequence shown here is derived from an EMBL/GenBank/DDBJ whole genome shotgun (WGS) entry which is preliminary data.</text>
</comment>
<dbReference type="InterPro" id="IPR023210">
    <property type="entry name" value="NADP_OxRdtase_dom"/>
</dbReference>
<protein>
    <submittedName>
        <fullName evidence="2">Aldo/keto reductase</fullName>
    </submittedName>
</protein>